<dbReference type="Proteomes" id="UP001283361">
    <property type="component" value="Unassembled WGS sequence"/>
</dbReference>
<dbReference type="GO" id="GO:0003735">
    <property type="term" value="F:structural constituent of ribosome"/>
    <property type="evidence" value="ECO:0007669"/>
    <property type="project" value="InterPro"/>
</dbReference>
<evidence type="ECO:0000256" key="1">
    <source>
        <dbReference type="ARBA" id="ARBA00004173"/>
    </source>
</evidence>
<dbReference type="GO" id="GO:1990904">
    <property type="term" value="C:ribonucleoprotein complex"/>
    <property type="evidence" value="ECO:0007669"/>
    <property type="project" value="UniProtKB-KW"/>
</dbReference>
<evidence type="ECO:0000256" key="10">
    <source>
        <dbReference type="ARBA" id="ARBA00035515"/>
    </source>
</evidence>
<keyword evidence="7" id="KW-0687">Ribonucleoprotein</keyword>
<dbReference type="AlphaFoldDB" id="A0AAE1ADN3"/>
<dbReference type="PANTHER" id="PTHR13329:SF2">
    <property type="entry name" value="SMALL RIBOSOMAL SUBUNIT PROTEIN MS40"/>
    <property type="match status" value="1"/>
</dbReference>
<dbReference type="InterPro" id="IPR001648">
    <property type="entry name" value="Ribosomal_bS18"/>
</dbReference>
<dbReference type="GO" id="GO:0032543">
    <property type="term" value="P:mitochondrial translation"/>
    <property type="evidence" value="ECO:0007669"/>
    <property type="project" value="InterPro"/>
</dbReference>
<comment type="similarity">
    <text evidence="2">Belongs to the bacterial ribosomal protein bS18 family. Mitochondrion-specific ribosomal protein mS40 subfamily.</text>
</comment>
<evidence type="ECO:0000256" key="6">
    <source>
        <dbReference type="ARBA" id="ARBA00023128"/>
    </source>
</evidence>
<evidence type="ECO:0000256" key="9">
    <source>
        <dbReference type="ARBA" id="ARBA00035130"/>
    </source>
</evidence>
<reference evidence="11" key="1">
    <citation type="journal article" date="2023" name="G3 (Bethesda)">
        <title>A reference genome for the long-term kleptoplast-retaining sea slug Elysia crispata morphotype clarki.</title>
        <authorList>
            <person name="Eastman K.E."/>
            <person name="Pendleton A.L."/>
            <person name="Shaikh M.A."/>
            <person name="Suttiyut T."/>
            <person name="Ogas R."/>
            <person name="Tomko P."/>
            <person name="Gavelis G."/>
            <person name="Widhalm J.R."/>
            <person name="Wisecaver J.H."/>
        </authorList>
    </citation>
    <scope>NUCLEOTIDE SEQUENCE</scope>
    <source>
        <strain evidence="11">ECLA1</strain>
    </source>
</reference>
<dbReference type="EMBL" id="JAWDGP010002022">
    <property type="protein sequence ID" value="KAK3786004.1"/>
    <property type="molecule type" value="Genomic_DNA"/>
</dbReference>
<evidence type="ECO:0000256" key="3">
    <source>
        <dbReference type="ARBA" id="ARBA00022553"/>
    </source>
</evidence>
<dbReference type="PANTHER" id="PTHR13329">
    <property type="entry name" value="MITOCHONDRIAL RIBOSOMAL PROTEIN S18B"/>
    <property type="match status" value="1"/>
</dbReference>
<comment type="subcellular location">
    <subcellularLocation>
        <location evidence="1">Mitochondrion</location>
    </subcellularLocation>
</comment>
<dbReference type="InterPro" id="IPR036870">
    <property type="entry name" value="Ribosomal_bS18_sf"/>
</dbReference>
<keyword evidence="4" id="KW-0809">Transit peptide</keyword>
<keyword evidence="12" id="KW-1185">Reference proteome</keyword>
<evidence type="ECO:0000313" key="12">
    <source>
        <dbReference type="Proteomes" id="UP001283361"/>
    </source>
</evidence>
<evidence type="ECO:0000256" key="2">
    <source>
        <dbReference type="ARBA" id="ARBA00006136"/>
    </source>
</evidence>
<dbReference type="Pfam" id="PF01084">
    <property type="entry name" value="Ribosomal_S18"/>
    <property type="match status" value="1"/>
</dbReference>
<evidence type="ECO:0000256" key="5">
    <source>
        <dbReference type="ARBA" id="ARBA00022980"/>
    </source>
</evidence>
<dbReference type="SUPFAM" id="SSF46911">
    <property type="entry name" value="Ribosomal protein S18"/>
    <property type="match status" value="1"/>
</dbReference>
<dbReference type="InterPro" id="IPR040054">
    <property type="entry name" value="MRPS18B"/>
</dbReference>
<sequence>MAASLRSLLQPHIASTFLQQIGYGNQLTWCRNLVLTKRLLQDDAASIEVEADDEESGATSPKRQVVDVGTSIRYLDSKAFQEGYGDKPVWFHYRRNFKGQIAPKTRKTCVRSGELATSSPCPVCRDEYLVLDAKNTKLLEQFISPFSGEILDSQKTGLCQKQQKTLELEVMRAQDEGRIEKQLPFRTYNYDDYKS</sequence>
<dbReference type="GO" id="GO:0005739">
    <property type="term" value="C:mitochondrion"/>
    <property type="evidence" value="ECO:0007669"/>
    <property type="project" value="UniProtKB-SubCell"/>
</dbReference>
<gene>
    <name evidence="11" type="ORF">RRG08_001180</name>
</gene>
<keyword evidence="5" id="KW-0689">Ribosomal protein</keyword>
<keyword evidence="6" id="KW-0496">Mitochondrion</keyword>
<evidence type="ECO:0000313" key="11">
    <source>
        <dbReference type="EMBL" id="KAK3786004.1"/>
    </source>
</evidence>
<keyword evidence="3" id="KW-0597">Phosphoprotein</keyword>
<name>A0AAE1ADN3_9GAST</name>
<comment type="caution">
    <text evidence="11">The sequence shown here is derived from an EMBL/GenBank/DDBJ whole genome shotgun (WGS) entry which is preliminary data.</text>
</comment>
<dbReference type="GO" id="GO:0005840">
    <property type="term" value="C:ribosome"/>
    <property type="evidence" value="ECO:0007669"/>
    <property type="project" value="UniProtKB-KW"/>
</dbReference>
<evidence type="ECO:0000256" key="4">
    <source>
        <dbReference type="ARBA" id="ARBA00022946"/>
    </source>
</evidence>
<dbReference type="Gene3D" id="4.10.640.10">
    <property type="entry name" value="Ribosomal protein S18"/>
    <property type="match status" value="1"/>
</dbReference>
<evidence type="ECO:0000256" key="8">
    <source>
        <dbReference type="ARBA" id="ARBA00032055"/>
    </source>
</evidence>
<evidence type="ECO:0000256" key="7">
    <source>
        <dbReference type="ARBA" id="ARBA00023274"/>
    </source>
</evidence>
<proteinExistence type="inferred from homology"/>
<protein>
    <recommendedName>
        <fullName evidence="9">Small ribosomal subunit protein mS40</fullName>
    </recommendedName>
    <alternativeName>
        <fullName evidence="8">28S ribosomal protein S18-2, mitochondrial</fullName>
    </alternativeName>
    <alternativeName>
        <fullName evidence="10">28S ribosomal protein S18b, mitochondrial</fullName>
    </alternativeName>
</protein>
<organism evidence="11 12">
    <name type="scientific">Elysia crispata</name>
    <name type="common">lettuce slug</name>
    <dbReference type="NCBI Taxonomy" id="231223"/>
    <lineage>
        <taxon>Eukaryota</taxon>
        <taxon>Metazoa</taxon>
        <taxon>Spiralia</taxon>
        <taxon>Lophotrochozoa</taxon>
        <taxon>Mollusca</taxon>
        <taxon>Gastropoda</taxon>
        <taxon>Heterobranchia</taxon>
        <taxon>Euthyneura</taxon>
        <taxon>Panpulmonata</taxon>
        <taxon>Sacoglossa</taxon>
        <taxon>Placobranchoidea</taxon>
        <taxon>Plakobranchidae</taxon>
        <taxon>Elysia</taxon>
    </lineage>
</organism>
<accession>A0AAE1ADN3</accession>